<dbReference type="InterPro" id="IPR001296">
    <property type="entry name" value="Glyco_trans_1"/>
</dbReference>
<evidence type="ECO:0000259" key="2">
    <source>
        <dbReference type="Pfam" id="PF00534"/>
    </source>
</evidence>
<dbReference type="AlphaFoldDB" id="I4C238"/>
<dbReference type="Proteomes" id="UP000006055">
    <property type="component" value="Chromosome"/>
</dbReference>
<evidence type="ECO:0000256" key="1">
    <source>
        <dbReference type="ARBA" id="ARBA00022679"/>
    </source>
</evidence>
<dbReference type="EMBL" id="CP003360">
    <property type="protein sequence ID" value="AFM23629.1"/>
    <property type="molecule type" value="Genomic_DNA"/>
</dbReference>
<evidence type="ECO:0000313" key="5">
    <source>
        <dbReference type="Proteomes" id="UP000006055"/>
    </source>
</evidence>
<dbReference type="GO" id="GO:0016757">
    <property type="term" value="F:glycosyltransferase activity"/>
    <property type="evidence" value="ECO:0007669"/>
    <property type="project" value="InterPro"/>
</dbReference>
<dbReference type="PANTHER" id="PTHR46401">
    <property type="entry name" value="GLYCOSYLTRANSFERASE WBBK-RELATED"/>
    <property type="match status" value="1"/>
</dbReference>
<feature type="domain" description="Glycosyltransferase subfamily 4-like N-terminal" evidence="3">
    <location>
        <begin position="15"/>
        <end position="179"/>
    </location>
</feature>
<dbReference type="OrthoDB" id="9767517at2"/>
<keyword evidence="1 4" id="KW-0808">Transferase</keyword>
<dbReference type="RefSeq" id="WP_014808785.1">
    <property type="nucleotide sequence ID" value="NC_018025.1"/>
</dbReference>
<protein>
    <submittedName>
        <fullName evidence="4">Glycosyltransferase</fullName>
    </submittedName>
</protein>
<reference evidence="5" key="1">
    <citation type="submission" date="2012-06" db="EMBL/GenBank/DDBJ databases">
        <title>Complete sequence of chromosome of Desulfomonile tiedjei DSM 6799.</title>
        <authorList>
            <person name="Lucas S."/>
            <person name="Copeland A."/>
            <person name="Lapidus A."/>
            <person name="Glavina del Rio T."/>
            <person name="Dalin E."/>
            <person name="Tice H."/>
            <person name="Bruce D."/>
            <person name="Goodwin L."/>
            <person name="Pitluck S."/>
            <person name="Peters L."/>
            <person name="Ovchinnikova G."/>
            <person name="Zeytun A."/>
            <person name="Lu M."/>
            <person name="Kyrpides N."/>
            <person name="Mavromatis K."/>
            <person name="Ivanova N."/>
            <person name="Brettin T."/>
            <person name="Detter J.C."/>
            <person name="Han C."/>
            <person name="Larimer F."/>
            <person name="Land M."/>
            <person name="Hauser L."/>
            <person name="Markowitz V."/>
            <person name="Cheng J.-F."/>
            <person name="Hugenholtz P."/>
            <person name="Woyke T."/>
            <person name="Wu D."/>
            <person name="Spring S."/>
            <person name="Schroeder M."/>
            <person name="Brambilla E."/>
            <person name="Klenk H.-P."/>
            <person name="Eisen J.A."/>
        </authorList>
    </citation>
    <scope>NUCLEOTIDE SEQUENCE [LARGE SCALE GENOMIC DNA]</scope>
    <source>
        <strain evidence="5">ATCC 49306 / DSM 6799 / DCB-1</strain>
    </source>
</reference>
<sequence length="381" mass="42711">MHIVLDARGILNELDGIGRTSLNTIRELVRLGGDHHFSLLINRDLHEDTRLMLPPSADLHEIPFRHVRPETCIVLGRKVDSMNADVYHSLFTFQPIFMKTRSMLTIHDTMWMQNPTLQSAGRPVGLVLGWLYHRVLVPICVRRTSRILVVSQAVEHAIKQTWPTMAKKVRLVGAGIDPKFMPPDDSRDRKCLDKFGLEETAFFLHISNGRPYKNTSTVIQAFDNIHNDLKDINLIIIGRESSFTGTIIDAIKSTHLQHRVEYLGNVSDAEMVSLMQHSMGLVFPSLYEGFGLPVVEAMACGTPVITSARGALGEVAGDAAIIVDPTRLEDIARAMKDIATDSSLRCSLLEKGLARASRYRWDEVAMKILQVYEEDTPAPRL</sequence>
<evidence type="ECO:0000259" key="3">
    <source>
        <dbReference type="Pfam" id="PF13439"/>
    </source>
</evidence>
<proteinExistence type="predicted"/>
<dbReference type="InterPro" id="IPR028098">
    <property type="entry name" value="Glyco_trans_4-like_N"/>
</dbReference>
<dbReference type="PANTHER" id="PTHR46401:SF2">
    <property type="entry name" value="GLYCOSYLTRANSFERASE WBBK-RELATED"/>
    <property type="match status" value="1"/>
</dbReference>
<feature type="domain" description="Glycosyl transferase family 1" evidence="2">
    <location>
        <begin position="198"/>
        <end position="348"/>
    </location>
</feature>
<accession>I4C238</accession>
<organism evidence="4 5">
    <name type="scientific">Desulfomonile tiedjei (strain ATCC 49306 / DSM 6799 / DCB-1)</name>
    <dbReference type="NCBI Taxonomy" id="706587"/>
    <lineage>
        <taxon>Bacteria</taxon>
        <taxon>Pseudomonadati</taxon>
        <taxon>Thermodesulfobacteriota</taxon>
        <taxon>Desulfomonilia</taxon>
        <taxon>Desulfomonilales</taxon>
        <taxon>Desulfomonilaceae</taxon>
        <taxon>Desulfomonile</taxon>
    </lineage>
</organism>
<name>I4C238_DESTA</name>
<dbReference type="Pfam" id="PF00534">
    <property type="entry name" value="Glycos_transf_1"/>
    <property type="match status" value="1"/>
</dbReference>
<dbReference type="STRING" id="706587.Desti_0910"/>
<dbReference type="Pfam" id="PF13439">
    <property type="entry name" value="Glyco_transf_4"/>
    <property type="match status" value="1"/>
</dbReference>
<gene>
    <name evidence="4" type="ordered locus">Desti_0910</name>
</gene>
<evidence type="ECO:0000313" key="4">
    <source>
        <dbReference type="EMBL" id="AFM23629.1"/>
    </source>
</evidence>
<dbReference type="HOGENOM" id="CLU_009583_27_6_7"/>
<dbReference type="CDD" id="cd03809">
    <property type="entry name" value="GT4_MtfB-like"/>
    <property type="match status" value="1"/>
</dbReference>
<keyword evidence="5" id="KW-1185">Reference proteome</keyword>
<dbReference type="KEGG" id="dti:Desti_0910"/>
<dbReference type="eggNOG" id="COG0438">
    <property type="taxonomic scope" value="Bacteria"/>
</dbReference>
<dbReference type="SUPFAM" id="SSF53756">
    <property type="entry name" value="UDP-Glycosyltransferase/glycogen phosphorylase"/>
    <property type="match status" value="1"/>
</dbReference>
<dbReference type="Gene3D" id="3.40.50.2000">
    <property type="entry name" value="Glycogen Phosphorylase B"/>
    <property type="match status" value="2"/>
</dbReference>